<accession>A0A1E7ESI1</accession>
<dbReference type="Proteomes" id="UP000095751">
    <property type="component" value="Unassembled WGS sequence"/>
</dbReference>
<reference evidence="1 2" key="1">
    <citation type="submission" date="2016-09" db="EMBL/GenBank/DDBJ databases">
        <title>Extensive genetic diversity and differential bi-allelic expression allows diatom success in the polar Southern Ocean.</title>
        <authorList>
            <consortium name="DOE Joint Genome Institute"/>
            <person name="Mock T."/>
            <person name="Otillar R.P."/>
            <person name="Strauss J."/>
            <person name="Dupont C."/>
            <person name="Frickenhaus S."/>
            <person name="Maumus F."/>
            <person name="Mcmullan M."/>
            <person name="Sanges R."/>
            <person name="Schmutz J."/>
            <person name="Toseland A."/>
            <person name="Valas R."/>
            <person name="Veluchamy A."/>
            <person name="Ward B.J."/>
            <person name="Allen A."/>
            <person name="Barry K."/>
            <person name="Falciatore A."/>
            <person name="Ferrante M."/>
            <person name="Fortunato A.E."/>
            <person name="Gloeckner G."/>
            <person name="Gruber A."/>
            <person name="Hipkin R."/>
            <person name="Janech M."/>
            <person name="Kroth P."/>
            <person name="Leese F."/>
            <person name="Lindquist E."/>
            <person name="Lyon B.R."/>
            <person name="Martin J."/>
            <person name="Mayer C."/>
            <person name="Parker M."/>
            <person name="Quesneville H."/>
            <person name="Raymond J."/>
            <person name="Uhlig C."/>
            <person name="Valentin K.U."/>
            <person name="Worden A.Z."/>
            <person name="Armbrust E.V."/>
            <person name="Bowler C."/>
            <person name="Green B."/>
            <person name="Moulton V."/>
            <person name="Van Oosterhout C."/>
            <person name="Grigoriev I."/>
        </authorList>
    </citation>
    <scope>NUCLEOTIDE SEQUENCE [LARGE SCALE GENOMIC DNA]</scope>
    <source>
        <strain evidence="1 2">CCMP1102</strain>
    </source>
</reference>
<name>A0A1E7ESI1_9STRA</name>
<protein>
    <submittedName>
        <fullName evidence="1">Uncharacterized protein</fullName>
    </submittedName>
</protein>
<evidence type="ECO:0000313" key="2">
    <source>
        <dbReference type="Proteomes" id="UP000095751"/>
    </source>
</evidence>
<keyword evidence="2" id="KW-1185">Reference proteome</keyword>
<evidence type="ECO:0000313" key="1">
    <source>
        <dbReference type="EMBL" id="OEU08513.1"/>
    </source>
</evidence>
<organism evidence="1 2">
    <name type="scientific">Fragilariopsis cylindrus CCMP1102</name>
    <dbReference type="NCBI Taxonomy" id="635003"/>
    <lineage>
        <taxon>Eukaryota</taxon>
        <taxon>Sar</taxon>
        <taxon>Stramenopiles</taxon>
        <taxon>Ochrophyta</taxon>
        <taxon>Bacillariophyta</taxon>
        <taxon>Bacillariophyceae</taxon>
        <taxon>Bacillariophycidae</taxon>
        <taxon>Bacillariales</taxon>
        <taxon>Bacillariaceae</taxon>
        <taxon>Fragilariopsis</taxon>
    </lineage>
</organism>
<dbReference type="AlphaFoldDB" id="A0A1E7ESI1"/>
<sequence>MRLCENYHTQKHAKTLESTQSQAMFSLGLDGPATGAAHAHFRIHGLSLGHNQPQDQPGSTKSMEKLMATVKVMQQEISITPVAGVSPNTTVAGGKKTPAARGGAAGAGVSIEVAPKDAGVPPDIKDAWVTTAGCWGFRQKSQLQGAGEPNFRVRPTTLVFFLMCNGVAPPDRSSLAPAGGDAPAAAPLHTRTAYSW</sequence>
<dbReference type="InParanoid" id="A0A1E7ESI1"/>
<gene>
    <name evidence="1" type="ORF">FRACYDRAFT_249403</name>
</gene>
<proteinExistence type="predicted"/>
<dbReference type="EMBL" id="KV784379">
    <property type="protein sequence ID" value="OEU08513.1"/>
    <property type="molecule type" value="Genomic_DNA"/>
</dbReference>
<dbReference type="KEGG" id="fcy:FRACYDRAFT_249403"/>